<sequence length="63" mass="7174">MYVRTWKKGSKIYASIVKSTRNGTKVSQETVAYLGEVTFDQIPYLKAAYAKNKPLLVYPEESL</sequence>
<dbReference type="GO" id="GO:0016779">
    <property type="term" value="F:nucleotidyltransferase activity"/>
    <property type="evidence" value="ECO:0007669"/>
    <property type="project" value="UniProtKB-KW"/>
</dbReference>
<dbReference type="EMBL" id="WWTN01000018">
    <property type="protein sequence ID" value="MZH56334.1"/>
    <property type="molecule type" value="Genomic_DNA"/>
</dbReference>
<proteinExistence type="predicted"/>
<evidence type="ECO:0000313" key="4">
    <source>
        <dbReference type="Proteomes" id="UP000503330"/>
    </source>
</evidence>
<dbReference type="Proteomes" id="UP000503330">
    <property type="component" value="Chromosome"/>
</dbReference>
<name>A0AAP9MFJ6_CLOIN</name>
<evidence type="ECO:0000313" key="2">
    <source>
        <dbReference type="EMBL" id="QJA03490.1"/>
    </source>
</evidence>
<gene>
    <name evidence="2" type="ORF">G4D54_14075</name>
    <name evidence="3" type="ORF">G4D54_20775</name>
    <name evidence="1" type="ORF">GT664_11390</name>
</gene>
<organism evidence="2 4">
    <name type="scientific">Clostridium innocuum</name>
    <dbReference type="NCBI Taxonomy" id="1522"/>
    <lineage>
        <taxon>Bacteria</taxon>
        <taxon>Bacillati</taxon>
        <taxon>Bacillota</taxon>
        <taxon>Clostridia</taxon>
        <taxon>Eubacteriales</taxon>
        <taxon>Clostridiaceae</taxon>
        <taxon>Clostridium</taxon>
    </lineage>
</organism>
<reference evidence="2 4" key="2">
    <citation type="submission" date="2020-02" db="EMBL/GenBank/DDBJ databases">
        <authorList>
            <person name="Kociolek L.K."/>
            <person name="Ozer E.A."/>
        </authorList>
    </citation>
    <scope>NUCLEOTIDE SEQUENCE [LARGE SCALE GENOMIC DNA]</scope>
    <source>
        <strain evidence="2 4">ATCC 14501</strain>
    </source>
</reference>
<dbReference type="RefSeq" id="WP_009588252.1">
    <property type="nucleotide sequence ID" value="NZ_JAHOAT010000017.1"/>
</dbReference>
<accession>A0AAP9MFJ6</accession>
<dbReference type="EMBL" id="CP048838">
    <property type="protein sequence ID" value="QJA04695.1"/>
    <property type="molecule type" value="Genomic_DNA"/>
</dbReference>
<dbReference type="EMBL" id="CP048838">
    <property type="protein sequence ID" value="QJA03490.1"/>
    <property type="molecule type" value="Genomic_DNA"/>
</dbReference>
<reference evidence="1" key="1">
    <citation type="journal article" date="2019" name="Nat. Med.">
        <title>A library of human gut bacterial isolates paired with longitudinal multiomics data enables mechanistic microbiome research.</title>
        <authorList>
            <person name="Poyet M."/>
            <person name="Groussin M."/>
            <person name="Gibbons S.M."/>
            <person name="Avila-Pacheco J."/>
            <person name="Jiang X."/>
            <person name="Kearney S.M."/>
            <person name="Perrotta A.R."/>
            <person name="Berdy B."/>
            <person name="Zhao S."/>
            <person name="Lieberman T.D."/>
            <person name="Swanson P.K."/>
            <person name="Smith M."/>
            <person name="Roesemann S."/>
            <person name="Alexander J.E."/>
            <person name="Rich S.A."/>
            <person name="Livny J."/>
            <person name="Vlamakis H."/>
            <person name="Clish C."/>
            <person name="Bullock K."/>
            <person name="Deik A."/>
            <person name="Scott J."/>
            <person name="Pierce K.A."/>
            <person name="Xavier R.J."/>
            <person name="Alm E.J."/>
        </authorList>
    </citation>
    <scope>NUCLEOTIDE SEQUENCE</scope>
    <source>
        <strain evidence="1">BIOML-A12</strain>
    </source>
</reference>
<protein>
    <submittedName>
        <fullName evidence="2">2-C-methyl-D-erythritol 4-phosphate cytidylyltransferase</fullName>
    </submittedName>
</protein>
<keyword evidence="2" id="KW-0808">Transferase</keyword>
<dbReference type="Proteomes" id="UP000604383">
    <property type="component" value="Unassembled WGS sequence"/>
</dbReference>
<keyword evidence="2" id="KW-0548">Nucleotidyltransferase</keyword>
<evidence type="ECO:0000313" key="3">
    <source>
        <dbReference type="EMBL" id="QJA04695.1"/>
    </source>
</evidence>
<evidence type="ECO:0000313" key="1">
    <source>
        <dbReference type="EMBL" id="MZH56334.1"/>
    </source>
</evidence>
<dbReference type="AlphaFoldDB" id="A0AAP9MFJ6"/>